<evidence type="ECO:0000256" key="2">
    <source>
        <dbReference type="ARBA" id="ARBA00022679"/>
    </source>
</evidence>
<evidence type="ECO:0000313" key="10">
    <source>
        <dbReference type="Proteomes" id="UP000006443"/>
    </source>
</evidence>
<evidence type="ECO:0000256" key="1">
    <source>
        <dbReference type="ARBA" id="ARBA00012156"/>
    </source>
</evidence>
<dbReference type="GO" id="GO:0046872">
    <property type="term" value="F:metal ion binding"/>
    <property type="evidence" value="ECO:0007669"/>
    <property type="project" value="UniProtKB-KW"/>
</dbReference>
<gene>
    <name evidence="9" type="ORF">DealDRAFT_0740</name>
</gene>
<accession>C0GE31</accession>
<dbReference type="RefSeq" id="WP_008514979.1">
    <property type="nucleotide sequence ID" value="NZ_ACJM01000003.1"/>
</dbReference>
<dbReference type="InterPro" id="IPR000905">
    <property type="entry name" value="Gcp-like_dom"/>
</dbReference>
<evidence type="ECO:0000259" key="8">
    <source>
        <dbReference type="Pfam" id="PF00814"/>
    </source>
</evidence>
<evidence type="ECO:0000256" key="7">
    <source>
        <dbReference type="ARBA" id="ARBA00048117"/>
    </source>
</evidence>
<evidence type="ECO:0000313" key="9">
    <source>
        <dbReference type="EMBL" id="EEG78325.1"/>
    </source>
</evidence>
<dbReference type="InterPro" id="IPR017861">
    <property type="entry name" value="KAE1/TsaD"/>
</dbReference>
<dbReference type="InterPro" id="IPR043129">
    <property type="entry name" value="ATPase_NBD"/>
</dbReference>
<dbReference type="Pfam" id="PF00814">
    <property type="entry name" value="TsaD"/>
    <property type="match status" value="1"/>
</dbReference>
<keyword evidence="10" id="KW-1185">Reference proteome</keyword>
<organism evidence="9 10">
    <name type="scientific">Dethiobacter alkaliphilus AHT 1</name>
    <dbReference type="NCBI Taxonomy" id="555088"/>
    <lineage>
        <taxon>Bacteria</taxon>
        <taxon>Bacillati</taxon>
        <taxon>Bacillota</taxon>
        <taxon>Dethiobacteria</taxon>
        <taxon>Dethiobacterales</taxon>
        <taxon>Dethiobacteraceae</taxon>
        <taxon>Dethiobacter</taxon>
    </lineage>
</organism>
<sequence length="307" mass="32469">MFLGIDTSCYTTSLAVMDTQGRLLCEKRTLLTVPKGERGLRQSDGVFQHLQNLPRLAEEVAGEVGPLKLQAVAASVCPRPVEGSYMPVFTVGTSFGRSLAAAFGVPFLSLSHQEGHILAGMWSAGVDWPEFYALQVSGGTTELLFVRQNNGLKVAELGGSADLHAGQFIDRVGVALGLSFPAGPAVEKLGNDALEVLPVPVSVQGSNLSFSGPESHVQRVIASGEYAPAAVARGVEKCVAESLWRVLRTVRKEHGAKPVLFVGGVMANQFIRGFLAEKLGDEAAFAQIRFAGDNAAGAAVFAQKFTN</sequence>
<dbReference type="OrthoDB" id="1675500at2"/>
<keyword evidence="2" id="KW-0808">Transferase</keyword>
<dbReference type="EMBL" id="ACJM01000003">
    <property type="protein sequence ID" value="EEG78325.1"/>
    <property type="molecule type" value="Genomic_DNA"/>
</dbReference>
<feature type="domain" description="Gcp-like" evidence="8">
    <location>
        <begin position="48"/>
        <end position="298"/>
    </location>
</feature>
<dbReference type="PROSITE" id="PS01016">
    <property type="entry name" value="GLYCOPROTEASE"/>
    <property type="match status" value="1"/>
</dbReference>
<dbReference type="Gene3D" id="3.30.420.40">
    <property type="match status" value="2"/>
</dbReference>
<dbReference type="Proteomes" id="UP000006443">
    <property type="component" value="Unassembled WGS sequence"/>
</dbReference>
<dbReference type="PRINTS" id="PR00789">
    <property type="entry name" value="OSIALOPTASE"/>
</dbReference>
<comment type="caution">
    <text evidence="9">The sequence shown here is derived from an EMBL/GenBank/DDBJ whole genome shotgun (WGS) entry which is preliminary data.</text>
</comment>
<proteinExistence type="predicted"/>
<protein>
    <recommendedName>
        <fullName evidence="1">N(6)-L-threonylcarbamoyladenine synthase</fullName>
        <ecNumber evidence="1">2.3.1.234</ecNumber>
    </recommendedName>
</protein>
<dbReference type="GO" id="GO:0070525">
    <property type="term" value="P:tRNA threonylcarbamoyladenosine metabolic process"/>
    <property type="evidence" value="ECO:0007669"/>
    <property type="project" value="UniProtKB-ARBA"/>
</dbReference>
<keyword evidence="3" id="KW-0819">tRNA processing</keyword>
<dbReference type="EC" id="2.3.1.234" evidence="1"/>
<evidence type="ECO:0000256" key="4">
    <source>
        <dbReference type="ARBA" id="ARBA00022723"/>
    </source>
</evidence>
<dbReference type="PANTHER" id="PTHR11735">
    <property type="entry name" value="TRNA N6-ADENOSINE THREONYLCARBAMOYLTRANSFERASE"/>
    <property type="match status" value="1"/>
</dbReference>
<evidence type="ECO:0000256" key="5">
    <source>
        <dbReference type="ARBA" id="ARBA00023004"/>
    </source>
</evidence>
<keyword evidence="6" id="KW-0012">Acyltransferase</keyword>
<comment type="catalytic activity">
    <reaction evidence="7">
        <text>L-threonylcarbamoyladenylate + adenosine(37) in tRNA = N(6)-L-threonylcarbamoyladenosine(37) in tRNA + AMP + H(+)</text>
        <dbReference type="Rhea" id="RHEA:37059"/>
        <dbReference type="Rhea" id="RHEA-COMP:10162"/>
        <dbReference type="Rhea" id="RHEA-COMP:10163"/>
        <dbReference type="ChEBI" id="CHEBI:15378"/>
        <dbReference type="ChEBI" id="CHEBI:73682"/>
        <dbReference type="ChEBI" id="CHEBI:74411"/>
        <dbReference type="ChEBI" id="CHEBI:74418"/>
        <dbReference type="ChEBI" id="CHEBI:456215"/>
        <dbReference type="EC" id="2.3.1.234"/>
    </reaction>
</comment>
<evidence type="ECO:0000256" key="3">
    <source>
        <dbReference type="ARBA" id="ARBA00022694"/>
    </source>
</evidence>
<dbReference type="SUPFAM" id="SSF53067">
    <property type="entry name" value="Actin-like ATPase domain"/>
    <property type="match status" value="1"/>
</dbReference>
<dbReference type="InterPro" id="IPR017860">
    <property type="entry name" value="Peptidase_M22_CS"/>
</dbReference>
<dbReference type="GO" id="GO:0016787">
    <property type="term" value="F:hydrolase activity"/>
    <property type="evidence" value="ECO:0007669"/>
    <property type="project" value="UniProtKB-KW"/>
</dbReference>
<dbReference type="PANTHER" id="PTHR11735:SF6">
    <property type="entry name" value="TRNA N6-ADENOSINE THREONYLCARBAMOYLTRANSFERASE, MITOCHONDRIAL"/>
    <property type="match status" value="1"/>
</dbReference>
<reference evidence="9 10" key="1">
    <citation type="submission" date="2009-02" db="EMBL/GenBank/DDBJ databases">
        <title>Sequencing of the draft genome and assembly of Dethiobacter alkaliphilus AHT 1.</title>
        <authorList>
            <consortium name="US DOE Joint Genome Institute (JGI-PGF)"/>
            <person name="Lucas S."/>
            <person name="Copeland A."/>
            <person name="Lapidus A."/>
            <person name="Glavina del Rio T."/>
            <person name="Dalin E."/>
            <person name="Tice H."/>
            <person name="Bruce D."/>
            <person name="Goodwin L."/>
            <person name="Pitluck S."/>
            <person name="Larimer F."/>
            <person name="Land M.L."/>
            <person name="Hauser L."/>
            <person name="Muyzer G."/>
        </authorList>
    </citation>
    <scope>NUCLEOTIDE SEQUENCE [LARGE SCALE GENOMIC DNA]</scope>
    <source>
        <strain evidence="9 10">AHT 1</strain>
    </source>
</reference>
<dbReference type="AlphaFoldDB" id="C0GE31"/>
<dbReference type="eggNOG" id="COG0533">
    <property type="taxonomic scope" value="Bacteria"/>
</dbReference>
<dbReference type="GO" id="GO:0061711">
    <property type="term" value="F:tRNA N(6)-L-threonylcarbamoyladenine synthase activity"/>
    <property type="evidence" value="ECO:0007669"/>
    <property type="project" value="UniProtKB-EC"/>
</dbReference>
<keyword evidence="4" id="KW-0479">Metal-binding</keyword>
<name>C0GE31_DETAL</name>
<dbReference type="GO" id="GO:0006400">
    <property type="term" value="P:tRNA modification"/>
    <property type="evidence" value="ECO:0007669"/>
    <property type="project" value="UniProtKB-ARBA"/>
</dbReference>
<dbReference type="STRING" id="555088.DealDRAFT_0740"/>
<keyword evidence="5" id="KW-0408">Iron</keyword>
<evidence type="ECO:0000256" key="6">
    <source>
        <dbReference type="ARBA" id="ARBA00023315"/>
    </source>
</evidence>
<keyword evidence="9" id="KW-0378">Hydrolase</keyword>